<dbReference type="InterPro" id="IPR008927">
    <property type="entry name" value="6-PGluconate_DH-like_C_sf"/>
</dbReference>
<evidence type="ECO:0000256" key="5">
    <source>
        <dbReference type="ARBA" id="ARBA00023002"/>
    </source>
</evidence>
<name>A0ABW3AJ05_9MICO</name>
<dbReference type="NCBIfam" id="TIGR03026">
    <property type="entry name" value="NDP-sugDHase"/>
    <property type="match status" value="1"/>
</dbReference>
<dbReference type="Pfam" id="PF03721">
    <property type="entry name" value="UDPG_MGDP_dh_N"/>
    <property type="match status" value="1"/>
</dbReference>
<accession>A0ABW3AJ05</accession>
<evidence type="ECO:0000256" key="1">
    <source>
        <dbReference type="ARBA" id="ARBA00004701"/>
    </source>
</evidence>
<dbReference type="Gene3D" id="3.40.50.720">
    <property type="entry name" value="NAD(P)-binding Rossmann-like Domain"/>
    <property type="match status" value="2"/>
</dbReference>
<evidence type="ECO:0000313" key="11">
    <source>
        <dbReference type="Proteomes" id="UP001597055"/>
    </source>
</evidence>
<dbReference type="InterPro" id="IPR014026">
    <property type="entry name" value="UDP-Glc/GDP-Man_DH_dimer"/>
</dbReference>
<dbReference type="InterPro" id="IPR001732">
    <property type="entry name" value="UDP-Glc/GDP-Man_DH_N"/>
</dbReference>
<evidence type="ECO:0000313" key="10">
    <source>
        <dbReference type="EMBL" id="MFD0790566.1"/>
    </source>
</evidence>
<evidence type="ECO:0000256" key="4">
    <source>
        <dbReference type="ARBA" id="ARBA00015132"/>
    </source>
</evidence>
<reference evidence="11" key="1">
    <citation type="journal article" date="2019" name="Int. J. Syst. Evol. Microbiol.">
        <title>The Global Catalogue of Microorganisms (GCM) 10K type strain sequencing project: providing services to taxonomists for standard genome sequencing and annotation.</title>
        <authorList>
            <consortium name="The Broad Institute Genomics Platform"/>
            <consortium name="The Broad Institute Genome Sequencing Center for Infectious Disease"/>
            <person name="Wu L."/>
            <person name="Ma J."/>
        </authorList>
    </citation>
    <scope>NUCLEOTIDE SEQUENCE [LARGE SCALE GENOMIC DNA]</scope>
    <source>
        <strain evidence="11">CCUG 54523</strain>
    </source>
</reference>
<sequence length="388" mass="43015">MKIAIVGTGYVGLSNAVVLAQNHEVVAVDVDPRKIELLAQRRSPIVDVELEDYLRTRELDFTPTLDARSAYHGADFVVIATPTNYDEETNFFDTSSVESVIDEVLAANEDAAIVIKSTVPVGFTTRMREAHPGATIVFSPEFLREGRALYDNLHPSRVVVGDSGPVGRRFADLLIEGALDDDVPVLLTGSTEAEAIKLFANTYLALRVAYFNELDTYAAVRGLDPRQIIEGVGLDPRIGMHYNNPSFGYGGYCLPKDTKQLLSNYSEVPQNLIAAIVDANRTRKDFVAFDILSREPRTVGVYRLIMKSGSDNFRASSIQGIMKRIKAKGVNVIVYEPSLEDDEFFHSEVVRDLDDFKSRADVIIANRSTDVLADVGHKVYTRDIFSRD</sequence>
<dbReference type="Proteomes" id="UP001597055">
    <property type="component" value="Unassembled WGS sequence"/>
</dbReference>
<dbReference type="InterPro" id="IPR036220">
    <property type="entry name" value="UDP-Glc/GDP-Man_DH_C_sf"/>
</dbReference>
<dbReference type="PIRSF" id="PIRSF000124">
    <property type="entry name" value="UDPglc_GDPman_dh"/>
    <property type="match status" value="1"/>
</dbReference>
<dbReference type="Pfam" id="PF00984">
    <property type="entry name" value="UDPG_MGDP_dh"/>
    <property type="match status" value="1"/>
</dbReference>
<dbReference type="RefSeq" id="WP_204978410.1">
    <property type="nucleotide sequence ID" value="NZ_JBHTII010000001.1"/>
</dbReference>
<dbReference type="SUPFAM" id="SSF52413">
    <property type="entry name" value="UDP-glucose/GDP-mannose dehydrogenase C-terminal domain"/>
    <property type="match status" value="1"/>
</dbReference>
<dbReference type="EC" id="1.1.1.22" evidence="3 8"/>
<comment type="pathway">
    <text evidence="1">Nucleotide-sugar biosynthesis; UDP-alpha-D-glucuronate biosynthesis; UDP-alpha-D-glucuronate from UDP-alpha-D-glucose: step 1/1.</text>
</comment>
<keyword evidence="5 8" id="KW-0560">Oxidoreductase</keyword>
<organism evidence="10 11">
    <name type="scientific">Microbacterium insulae</name>
    <dbReference type="NCBI Taxonomy" id="483014"/>
    <lineage>
        <taxon>Bacteria</taxon>
        <taxon>Bacillati</taxon>
        <taxon>Actinomycetota</taxon>
        <taxon>Actinomycetes</taxon>
        <taxon>Micrococcales</taxon>
        <taxon>Microbacteriaceae</taxon>
        <taxon>Microbacterium</taxon>
    </lineage>
</organism>
<evidence type="ECO:0000256" key="2">
    <source>
        <dbReference type="ARBA" id="ARBA00006601"/>
    </source>
</evidence>
<evidence type="ECO:0000259" key="9">
    <source>
        <dbReference type="SMART" id="SM00984"/>
    </source>
</evidence>
<feature type="domain" description="UDP-glucose/GDP-mannose dehydrogenase C-terminal" evidence="9">
    <location>
        <begin position="300"/>
        <end position="387"/>
    </location>
</feature>
<keyword evidence="11" id="KW-1185">Reference proteome</keyword>
<evidence type="ECO:0000256" key="3">
    <source>
        <dbReference type="ARBA" id="ARBA00012954"/>
    </source>
</evidence>
<comment type="caution">
    <text evidence="10">The sequence shown here is derived from an EMBL/GenBank/DDBJ whole genome shotgun (WGS) entry which is preliminary data.</text>
</comment>
<dbReference type="InterPro" id="IPR014027">
    <property type="entry name" value="UDP-Glc/GDP-Man_DH_C"/>
</dbReference>
<dbReference type="InterPro" id="IPR036291">
    <property type="entry name" value="NAD(P)-bd_dom_sf"/>
</dbReference>
<protein>
    <recommendedName>
        <fullName evidence="4 8">UDP-glucose 6-dehydrogenase</fullName>
        <ecNumber evidence="3 8">1.1.1.22</ecNumber>
    </recommendedName>
</protein>
<gene>
    <name evidence="10" type="ORF">ACFQ0P_09155</name>
</gene>
<dbReference type="SUPFAM" id="SSF51735">
    <property type="entry name" value="NAD(P)-binding Rossmann-fold domains"/>
    <property type="match status" value="1"/>
</dbReference>
<dbReference type="SMART" id="SM00984">
    <property type="entry name" value="UDPG_MGDP_dh_C"/>
    <property type="match status" value="1"/>
</dbReference>
<dbReference type="Pfam" id="PF03720">
    <property type="entry name" value="UDPG_MGDP_dh_C"/>
    <property type="match status" value="1"/>
</dbReference>
<dbReference type="Gene3D" id="1.10.1040.10">
    <property type="entry name" value="N-(1-d-carboxylethyl)-l-norvaline Dehydrogenase, domain 2"/>
    <property type="match status" value="1"/>
</dbReference>
<dbReference type="InterPro" id="IPR013328">
    <property type="entry name" value="6PGD_dom2"/>
</dbReference>
<comment type="catalytic activity">
    <reaction evidence="7 8">
        <text>UDP-alpha-D-glucose + 2 NAD(+) + H2O = UDP-alpha-D-glucuronate + 2 NADH + 3 H(+)</text>
        <dbReference type="Rhea" id="RHEA:23596"/>
        <dbReference type="ChEBI" id="CHEBI:15377"/>
        <dbReference type="ChEBI" id="CHEBI:15378"/>
        <dbReference type="ChEBI" id="CHEBI:57540"/>
        <dbReference type="ChEBI" id="CHEBI:57945"/>
        <dbReference type="ChEBI" id="CHEBI:58052"/>
        <dbReference type="ChEBI" id="CHEBI:58885"/>
        <dbReference type="EC" id="1.1.1.22"/>
    </reaction>
</comment>
<evidence type="ECO:0000256" key="7">
    <source>
        <dbReference type="ARBA" id="ARBA00047473"/>
    </source>
</evidence>
<dbReference type="PANTHER" id="PTHR43750:SF2">
    <property type="entry name" value="UDP-GLUCOSE 6-DEHYDROGENASE"/>
    <property type="match status" value="1"/>
</dbReference>
<dbReference type="EMBL" id="JBHTII010000001">
    <property type="protein sequence ID" value="MFD0790566.1"/>
    <property type="molecule type" value="Genomic_DNA"/>
</dbReference>
<evidence type="ECO:0000256" key="6">
    <source>
        <dbReference type="ARBA" id="ARBA00023027"/>
    </source>
</evidence>
<dbReference type="PANTHER" id="PTHR43750">
    <property type="entry name" value="UDP-GLUCOSE 6-DEHYDROGENASE TUAD"/>
    <property type="match status" value="1"/>
</dbReference>
<dbReference type="InterPro" id="IPR017476">
    <property type="entry name" value="UDP-Glc/GDP-Man"/>
</dbReference>
<proteinExistence type="inferred from homology"/>
<evidence type="ECO:0000256" key="8">
    <source>
        <dbReference type="PIRNR" id="PIRNR000124"/>
    </source>
</evidence>
<comment type="similarity">
    <text evidence="2 8">Belongs to the UDP-glucose/GDP-mannose dehydrogenase family.</text>
</comment>
<dbReference type="SUPFAM" id="SSF48179">
    <property type="entry name" value="6-phosphogluconate dehydrogenase C-terminal domain-like"/>
    <property type="match status" value="1"/>
</dbReference>
<dbReference type="InterPro" id="IPR028357">
    <property type="entry name" value="UDPglc_DH_bac"/>
</dbReference>
<keyword evidence="6 8" id="KW-0520">NAD</keyword>
<dbReference type="PIRSF" id="PIRSF500134">
    <property type="entry name" value="UDPglc_DH_bac"/>
    <property type="match status" value="1"/>
</dbReference>